<keyword evidence="1" id="KW-1133">Transmembrane helix</keyword>
<feature type="transmembrane region" description="Helical" evidence="1">
    <location>
        <begin position="121"/>
        <end position="140"/>
    </location>
</feature>
<sequence length="279" mass="29815">MSVRFGGRALADRADTGPMDTETHTPRGTLGHRIAWATGPLVLVLVAASIYNGWVAPMDAALGLILDFAALWAAVATALLTQGRALTLTALIAAPILWVVSFYDWFGYMWTGATWTWTEHFVGPIFFVLMAMPPCWLLLAVWRRSRSGAGSFLAEAGGLAVMAMALFFLTIYISSAVAPADPTGWLVLVHGAAAALLALAVWRRAERRIAYGFLAALLAAVAAGSHWLFFSPDPDFNPPGFIGIEVFVPGLIVVAAVAAALQFAWSATQKRRAEEPTAA</sequence>
<dbReference type="AlphaFoldDB" id="A0A2T0UWD9"/>
<feature type="transmembrane region" description="Helical" evidence="1">
    <location>
        <begin position="241"/>
        <end position="265"/>
    </location>
</feature>
<keyword evidence="3" id="KW-1185">Reference proteome</keyword>
<keyword evidence="1" id="KW-0472">Membrane</keyword>
<feature type="transmembrane region" description="Helical" evidence="1">
    <location>
        <begin position="185"/>
        <end position="202"/>
    </location>
</feature>
<reference evidence="2 3" key="1">
    <citation type="submission" date="2018-03" db="EMBL/GenBank/DDBJ databases">
        <title>Genomic Encyclopedia of Type Strains, Phase III (KMG-III): the genomes of soil and plant-associated and newly described type strains.</title>
        <authorList>
            <person name="Whitman W."/>
        </authorList>
    </citation>
    <scope>NUCLEOTIDE SEQUENCE [LARGE SCALE GENOMIC DNA]</scope>
    <source>
        <strain evidence="2 3">CGMCC 4.7067</strain>
    </source>
</reference>
<feature type="transmembrane region" description="Helical" evidence="1">
    <location>
        <begin position="152"/>
        <end position="173"/>
    </location>
</feature>
<feature type="transmembrane region" description="Helical" evidence="1">
    <location>
        <begin position="88"/>
        <end position="109"/>
    </location>
</feature>
<feature type="transmembrane region" description="Helical" evidence="1">
    <location>
        <begin position="209"/>
        <end position="229"/>
    </location>
</feature>
<dbReference type="EMBL" id="PVTJ01000001">
    <property type="protein sequence ID" value="PRY62242.1"/>
    <property type="molecule type" value="Genomic_DNA"/>
</dbReference>
<organism evidence="2 3">
    <name type="scientific">Glycomyces artemisiae</name>
    <dbReference type="NCBI Taxonomy" id="1076443"/>
    <lineage>
        <taxon>Bacteria</taxon>
        <taxon>Bacillati</taxon>
        <taxon>Actinomycetota</taxon>
        <taxon>Actinomycetes</taxon>
        <taxon>Glycomycetales</taxon>
        <taxon>Glycomycetaceae</taxon>
        <taxon>Glycomyces</taxon>
    </lineage>
</organism>
<feature type="transmembrane region" description="Helical" evidence="1">
    <location>
        <begin position="34"/>
        <end position="54"/>
    </location>
</feature>
<feature type="transmembrane region" description="Helical" evidence="1">
    <location>
        <begin position="60"/>
        <end position="81"/>
    </location>
</feature>
<keyword evidence="1" id="KW-0812">Transmembrane</keyword>
<name>A0A2T0UWD9_9ACTN</name>
<comment type="caution">
    <text evidence="2">The sequence shown here is derived from an EMBL/GenBank/DDBJ whole genome shotgun (WGS) entry which is preliminary data.</text>
</comment>
<evidence type="ECO:0000256" key="1">
    <source>
        <dbReference type="SAM" id="Phobius"/>
    </source>
</evidence>
<gene>
    <name evidence="2" type="ORF">B0I28_101570</name>
</gene>
<evidence type="ECO:0000313" key="3">
    <source>
        <dbReference type="Proteomes" id="UP000238176"/>
    </source>
</evidence>
<dbReference type="Proteomes" id="UP000238176">
    <property type="component" value="Unassembled WGS sequence"/>
</dbReference>
<proteinExistence type="predicted"/>
<protein>
    <submittedName>
        <fullName evidence="2">Uncharacterized protein</fullName>
    </submittedName>
</protein>
<evidence type="ECO:0000313" key="2">
    <source>
        <dbReference type="EMBL" id="PRY62242.1"/>
    </source>
</evidence>
<accession>A0A2T0UWD9</accession>